<dbReference type="GO" id="GO:0016740">
    <property type="term" value="F:transferase activity"/>
    <property type="evidence" value="ECO:0007669"/>
    <property type="project" value="UniProtKB-KW"/>
</dbReference>
<protein>
    <submittedName>
        <fullName evidence="3">TusA-related sulfurtransferase</fullName>
    </submittedName>
</protein>
<dbReference type="EMBL" id="LT629748">
    <property type="protein sequence ID" value="SDR86735.1"/>
    <property type="molecule type" value="Genomic_DNA"/>
</dbReference>
<evidence type="ECO:0000259" key="2">
    <source>
        <dbReference type="PROSITE" id="PS01148"/>
    </source>
</evidence>
<dbReference type="STRING" id="797277.SAMN05216198_0631"/>
<dbReference type="PROSITE" id="PS01148">
    <property type="entry name" value="UPF0033"/>
    <property type="match status" value="1"/>
</dbReference>
<dbReference type="InterPro" id="IPR036868">
    <property type="entry name" value="TusA-like_sf"/>
</dbReference>
<sequence>MVDEKNELQADQSVDARGLSCPLPLLRAKVALNGMASGQVLYLCATDAGSQRDIARFAELAGHSLLRADEQDGEFHYWLRKAGAREEG</sequence>
<dbReference type="SUPFAM" id="SSF64307">
    <property type="entry name" value="SirA-like"/>
    <property type="match status" value="1"/>
</dbReference>
<dbReference type="CDD" id="cd00291">
    <property type="entry name" value="SirA_YedF_YeeD"/>
    <property type="match status" value="1"/>
</dbReference>
<evidence type="ECO:0000313" key="4">
    <source>
        <dbReference type="Proteomes" id="UP000243426"/>
    </source>
</evidence>
<organism evidence="3 4">
    <name type="scientific">Halopseudomonas litoralis</name>
    <dbReference type="NCBI Taxonomy" id="797277"/>
    <lineage>
        <taxon>Bacteria</taxon>
        <taxon>Pseudomonadati</taxon>
        <taxon>Pseudomonadota</taxon>
        <taxon>Gammaproteobacteria</taxon>
        <taxon>Pseudomonadales</taxon>
        <taxon>Pseudomonadaceae</taxon>
        <taxon>Halopseudomonas</taxon>
    </lineage>
</organism>
<proteinExistence type="inferred from homology"/>
<dbReference type="Pfam" id="PF01206">
    <property type="entry name" value="TusA"/>
    <property type="match status" value="1"/>
</dbReference>
<dbReference type="InterPro" id="IPR001455">
    <property type="entry name" value="TusA-like"/>
</dbReference>
<evidence type="ECO:0000256" key="1">
    <source>
        <dbReference type="ARBA" id="ARBA00008984"/>
    </source>
</evidence>
<keyword evidence="4" id="KW-1185">Reference proteome</keyword>
<accession>A0A1H1MK35</accession>
<feature type="domain" description="UPF0033" evidence="2">
    <location>
        <begin position="14"/>
        <end position="38"/>
    </location>
</feature>
<dbReference type="PANTHER" id="PTHR33279">
    <property type="entry name" value="SULFUR CARRIER PROTEIN YEDF-RELATED"/>
    <property type="match status" value="1"/>
</dbReference>
<keyword evidence="3" id="KW-0808">Transferase</keyword>
<reference evidence="4" key="1">
    <citation type="submission" date="2016-10" db="EMBL/GenBank/DDBJ databases">
        <authorList>
            <person name="Varghese N."/>
            <person name="Submissions S."/>
        </authorList>
    </citation>
    <scope>NUCLEOTIDE SEQUENCE [LARGE SCALE GENOMIC DNA]</scope>
    <source>
        <strain evidence="4">2SM5</strain>
    </source>
</reference>
<evidence type="ECO:0000313" key="3">
    <source>
        <dbReference type="EMBL" id="SDR86735.1"/>
    </source>
</evidence>
<gene>
    <name evidence="3" type="ORF">SAMN05216198_0631</name>
</gene>
<comment type="similarity">
    <text evidence="1">Belongs to the sulfur carrier protein TusA family.</text>
</comment>
<dbReference type="RefSeq" id="WP_090271998.1">
    <property type="nucleotide sequence ID" value="NZ_LT629748.1"/>
</dbReference>
<dbReference type="Proteomes" id="UP000243426">
    <property type="component" value="Chromosome I"/>
</dbReference>
<dbReference type="Gene3D" id="3.30.110.40">
    <property type="entry name" value="TusA-like domain"/>
    <property type="match status" value="1"/>
</dbReference>
<dbReference type="PANTHER" id="PTHR33279:SF2">
    <property type="entry name" value="SULFUR CARRIER PROTEIN TUSA"/>
    <property type="match status" value="1"/>
</dbReference>
<dbReference type="AlphaFoldDB" id="A0A1H1MK35"/>
<dbReference type="OrthoDB" id="9797551at2"/>
<name>A0A1H1MK35_9GAMM</name>